<evidence type="ECO:0008006" key="2">
    <source>
        <dbReference type="Google" id="ProtNLM"/>
    </source>
</evidence>
<dbReference type="Gene3D" id="3.90.75.20">
    <property type="match status" value="1"/>
</dbReference>
<proteinExistence type="predicted"/>
<dbReference type="EMBL" id="BLEY01000028">
    <property type="protein sequence ID" value="GEU14544.1"/>
    <property type="molecule type" value="Genomic_DNA"/>
</dbReference>
<sequence>MIMKQTINNSDYLVVNLTNKKTHYVHRLVAMTFISNPKNKPTVNHINIDELSPKDNKLDNRVINLEWATMKEQSDHAWKSGLKSSEQLSIPVVVLNTNGEFLSSHIGFTEASNCYEGTVRRYEDKVAMIGNNIVLLKSKYEEMSDQEIFILATKCFEKLFEKTYEVDGIAIATAEQTAKALNCSRQTVHKQTSTKWSAEVNGKTVSRLKNRIGVFNEAIKKEKI</sequence>
<reference evidence="1" key="1">
    <citation type="submission" date="2019-12" db="EMBL/GenBank/DDBJ databases">
        <title>Epidemiological and comparative genomic analysis of Bacillus anthracis isolated from northern Vietnam.</title>
        <authorList>
            <person name="Hoang T.T.H."/>
            <person name="Dang D.A."/>
            <person name="Pham M.H."/>
            <person name="Luong M.H."/>
            <person name="Tran N.D."/>
            <person name="Nguyen T.H."/>
            <person name="Nguyen T.T."/>
            <person name="Inoue S."/>
            <person name="Morikawa S."/>
            <person name="Okutani A."/>
        </authorList>
    </citation>
    <scope>NUCLEOTIDE SEQUENCE</scope>
    <source>
        <strain evidence="1">QuyetLC</strain>
    </source>
</reference>
<dbReference type="SUPFAM" id="SSF54060">
    <property type="entry name" value="His-Me finger endonucleases"/>
    <property type="match status" value="1"/>
</dbReference>
<dbReference type="AlphaFoldDB" id="A0A640MKG7"/>
<gene>
    <name evidence="1" type="ORF">QuyetLC_27880</name>
</gene>
<protein>
    <recommendedName>
        <fullName evidence="2">HNH nuclease domain-containing protein</fullName>
    </recommendedName>
</protein>
<name>A0A640MKG7_BACAN</name>
<organism evidence="1">
    <name type="scientific">Bacillus anthracis</name>
    <name type="common">anthrax bacterium</name>
    <dbReference type="NCBI Taxonomy" id="1392"/>
    <lineage>
        <taxon>Bacteria</taxon>
        <taxon>Bacillati</taxon>
        <taxon>Bacillota</taxon>
        <taxon>Bacilli</taxon>
        <taxon>Bacillales</taxon>
        <taxon>Bacillaceae</taxon>
        <taxon>Bacillus</taxon>
        <taxon>Bacillus cereus group</taxon>
    </lineage>
</organism>
<accession>A0A640MKG7</accession>
<evidence type="ECO:0000313" key="1">
    <source>
        <dbReference type="EMBL" id="GEU14544.1"/>
    </source>
</evidence>
<reference evidence="1" key="2">
    <citation type="submission" date="2019-12" db="EMBL/GenBank/DDBJ databases">
        <authorList>
            <person name="Hoang T.H.H."/>
            <person name="Okutani A."/>
        </authorList>
    </citation>
    <scope>NUCLEOTIDE SEQUENCE</scope>
    <source>
        <strain evidence="1">QuyetLC</strain>
    </source>
</reference>
<dbReference type="InterPro" id="IPR044925">
    <property type="entry name" value="His-Me_finger_sf"/>
</dbReference>
<comment type="caution">
    <text evidence="1">The sequence shown here is derived from an EMBL/GenBank/DDBJ whole genome shotgun (WGS) entry which is preliminary data.</text>
</comment>